<evidence type="ECO:0000313" key="2">
    <source>
        <dbReference type="EMBL" id="QDU22782.1"/>
    </source>
</evidence>
<name>A0A517XZ46_9BACT</name>
<feature type="transmembrane region" description="Helical" evidence="1">
    <location>
        <begin position="138"/>
        <end position="155"/>
    </location>
</feature>
<protein>
    <submittedName>
        <fullName evidence="2">Uncharacterized protein</fullName>
    </submittedName>
</protein>
<sequence>MSAAAPLTAPPVPAMRVPGLSFAVAFVALVVGAGVLAGAVPVAFSIATVFLFAGPHNWLEARYVLGRLPARVGKLWPFFLLSAVGMVGLTAGFAALPWLFDVFDTAAGQGAVLATWNTAFVFWVAALTGMRSRTNPRFDGGWVWPVAFLLTAGVWLNPVALNVVMVYLHPLMALLLLDRELGRSRKAWRPAYRVALLAVPLGLALLYGRLHDTPDLPGTDALTAAITNHAGAGYLENVSTHFLVAAHTFLEMVHYGAWVVLIPLVGLRAWPWQLGAIPAARRSPAWGRGVAAFFACGLLVVLTLWACFLLDYPTTRSVYFTVALLHVLAEIPFLLRMV</sequence>
<evidence type="ECO:0000256" key="1">
    <source>
        <dbReference type="SAM" id="Phobius"/>
    </source>
</evidence>
<proteinExistence type="predicted"/>
<dbReference type="RefSeq" id="WP_145242798.1">
    <property type="nucleotide sequence ID" value="NZ_CP036273.1"/>
</dbReference>
<feature type="transmembrane region" description="Helical" evidence="1">
    <location>
        <begin position="20"/>
        <end position="53"/>
    </location>
</feature>
<dbReference type="Proteomes" id="UP000319576">
    <property type="component" value="Chromosome"/>
</dbReference>
<keyword evidence="1" id="KW-1133">Transmembrane helix</keyword>
<organism evidence="2 3">
    <name type="scientific">Urbifossiella limnaea</name>
    <dbReference type="NCBI Taxonomy" id="2528023"/>
    <lineage>
        <taxon>Bacteria</taxon>
        <taxon>Pseudomonadati</taxon>
        <taxon>Planctomycetota</taxon>
        <taxon>Planctomycetia</taxon>
        <taxon>Gemmatales</taxon>
        <taxon>Gemmataceae</taxon>
        <taxon>Urbifossiella</taxon>
    </lineage>
</organism>
<keyword evidence="1" id="KW-0812">Transmembrane</keyword>
<dbReference type="EMBL" id="CP036273">
    <property type="protein sequence ID" value="QDU22782.1"/>
    <property type="molecule type" value="Genomic_DNA"/>
</dbReference>
<feature type="transmembrane region" description="Helical" evidence="1">
    <location>
        <begin position="290"/>
        <end position="312"/>
    </location>
</feature>
<accession>A0A517XZ46</accession>
<feature type="transmembrane region" description="Helical" evidence="1">
    <location>
        <begin position="106"/>
        <end position="126"/>
    </location>
</feature>
<reference evidence="2 3" key="1">
    <citation type="submission" date="2019-02" db="EMBL/GenBank/DDBJ databases">
        <title>Deep-cultivation of Planctomycetes and their phenomic and genomic characterization uncovers novel biology.</title>
        <authorList>
            <person name="Wiegand S."/>
            <person name="Jogler M."/>
            <person name="Boedeker C."/>
            <person name="Pinto D."/>
            <person name="Vollmers J."/>
            <person name="Rivas-Marin E."/>
            <person name="Kohn T."/>
            <person name="Peeters S.H."/>
            <person name="Heuer A."/>
            <person name="Rast P."/>
            <person name="Oberbeckmann S."/>
            <person name="Bunk B."/>
            <person name="Jeske O."/>
            <person name="Meyerdierks A."/>
            <person name="Storesund J.E."/>
            <person name="Kallscheuer N."/>
            <person name="Luecker S."/>
            <person name="Lage O.M."/>
            <person name="Pohl T."/>
            <person name="Merkel B.J."/>
            <person name="Hornburger P."/>
            <person name="Mueller R.-W."/>
            <person name="Bruemmer F."/>
            <person name="Labrenz M."/>
            <person name="Spormann A.M."/>
            <person name="Op den Camp H."/>
            <person name="Overmann J."/>
            <person name="Amann R."/>
            <person name="Jetten M.S.M."/>
            <person name="Mascher T."/>
            <person name="Medema M.H."/>
            <person name="Devos D.P."/>
            <person name="Kaster A.-K."/>
            <person name="Ovreas L."/>
            <person name="Rohde M."/>
            <person name="Galperin M.Y."/>
            <person name="Jogler C."/>
        </authorList>
    </citation>
    <scope>NUCLEOTIDE SEQUENCE [LARGE SCALE GENOMIC DNA]</scope>
    <source>
        <strain evidence="2 3">ETA_A1</strain>
    </source>
</reference>
<feature type="transmembrane region" description="Helical" evidence="1">
    <location>
        <begin position="318"/>
        <end position="335"/>
    </location>
</feature>
<dbReference type="OrthoDB" id="264980at2"/>
<keyword evidence="1" id="KW-0472">Membrane</keyword>
<feature type="transmembrane region" description="Helical" evidence="1">
    <location>
        <begin position="74"/>
        <end position="100"/>
    </location>
</feature>
<feature type="transmembrane region" description="Helical" evidence="1">
    <location>
        <begin position="252"/>
        <end position="270"/>
    </location>
</feature>
<evidence type="ECO:0000313" key="3">
    <source>
        <dbReference type="Proteomes" id="UP000319576"/>
    </source>
</evidence>
<gene>
    <name evidence="2" type="ORF">ETAA1_47700</name>
</gene>
<dbReference type="KEGG" id="uli:ETAA1_47700"/>
<keyword evidence="3" id="KW-1185">Reference proteome</keyword>
<dbReference type="AlphaFoldDB" id="A0A517XZ46"/>